<dbReference type="AlphaFoldDB" id="A0A1Y6K677"/>
<feature type="transmembrane region" description="Helical" evidence="1">
    <location>
        <begin position="263"/>
        <end position="289"/>
    </location>
</feature>
<dbReference type="OrthoDB" id="9807778at2"/>
<dbReference type="InterPro" id="IPR001173">
    <property type="entry name" value="Glyco_trans_2-like"/>
</dbReference>
<keyword evidence="1" id="KW-0472">Membrane</keyword>
<reference evidence="4" key="1">
    <citation type="submission" date="2017-05" db="EMBL/GenBank/DDBJ databases">
        <authorList>
            <person name="Kirkegaard R."/>
            <person name="Mcilroy J S."/>
        </authorList>
    </citation>
    <scope>NUCLEOTIDE SEQUENCE [LARGE SCALE GENOMIC DNA]</scope>
</reference>
<feature type="domain" description="Glycosyltransferase 2-like" evidence="2">
    <location>
        <begin position="5"/>
        <end position="137"/>
    </location>
</feature>
<dbReference type="InterPro" id="IPR050256">
    <property type="entry name" value="Glycosyltransferase_2"/>
</dbReference>
<dbReference type="EMBL" id="LT859958">
    <property type="protein sequence ID" value="SMX55114.1"/>
    <property type="molecule type" value="Genomic_DNA"/>
</dbReference>
<dbReference type="PANTHER" id="PTHR48090">
    <property type="entry name" value="UNDECAPRENYL-PHOSPHATE 4-DEOXY-4-FORMAMIDO-L-ARABINOSE TRANSFERASE-RELATED"/>
    <property type="match status" value="1"/>
</dbReference>
<keyword evidence="1" id="KW-0812">Transmembrane</keyword>
<dbReference type="Proteomes" id="UP000195514">
    <property type="component" value="Chromosome I"/>
</dbReference>
<dbReference type="PANTHER" id="PTHR48090:SF8">
    <property type="entry name" value="GLYCOSYLTRANSFERASE CSBB-RELATED"/>
    <property type="match status" value="1"/>
</dbReference>
<evidence type="ECO:0000313" key="4">
    <source>
        <dbReference type="Proteomes" id="UP000195514"/>
    </source>
</evidence>
<dbReference type="KEGG" id="abat:CFX1CAM_2049"/>
<dbReference type="RefSeq" id="WP_087862900.1">
    <property type="nucleotide sequence ID" value="NZ_LT859958.1"/>
</dbReference>
<feature type="transmembrane region" description="Helical" evidence="1">
    <location>
        <begin position="236"/>
        <end position="256"/>
    </location>
</feature>
<dbReference type="SUPFAM" id="SSF53448">
    <property type="entry name" value="Nucleotide-diphospho-sugar transferases"/>
    <property type="match status" value="1"/>
</dbReference>
<proteinExistence type="predicted"/>
<keyword evidence="3" id="KW-0808">Transferase</keyword>
<accession>A0A1Y6K677</accession>
<evidence type="ECO:0000259" key="2">
    <source>
        <dbReference type="Pfam" id="PF00535"/>
    </source>
</evidence>
<name>A0A1Y6K677_9CHLR</name>
<gene>
    <name evidence="3" type="ORF">CFX1CAM_2049</name>
</gene>
<organism evidence="3 4">
    <name type="scientific">Candidatus Brevifilum fermentans</name>
    <dbReference type="NCBI Taxonomy" id="1986204"/>
    <lineage>
        <taxon>Bacteria</taxon>
        <taxon>Bacillati</taxon>
        <taxon>Chloroflexota</taxon>
        <taxon>Anaerolineae</taxon>
        <taxon>Anaerolineales</taxon>
        <taxon>Anaerolineaceae</taxon>
        <taxon>Candidatus Brevifilum</taxon>
    </lineage>
</organism>
<dbReference type="InterPro" id="IPR029044">
    <property type="entry name" value="Nucleotide-diphossugar_trans"/>
</dbReference>
<sequence length="309" mass="35222">MKTLSIVIPVYYNAESLPFLFEALQRLEDNLLQKEVALELIFVDDGSGDDSFIELMKIKRARPATKLVKLTRNFGNIRAEKTGYRYITGDCFCALSADLQDPPELIETMIDYWLKGEKFVICVREQRIDPPLTTFFANLFYKLVRGFVIKDYPKGGFDLALMDRALLPYMLASGKNINTALFAYSLGFTPVKINYTRQKREHGKSRWTFAKKFNYFIDSILGFSVIPLHLISWVGITLAIVSFLYGLYQVLYVLFLGREVPGFASLFALTAFLSGLTLTMLGIIGQYIWRIFDEVNGAPESVVEIELLD</sequence>
<evidence type="ECO:0000256" key="1">
    <source>
        <dbReference type="SAM" id="Phobius"/>
    </source>
</evidence>
<keyword evidence="1" id="KW-1133">Transmembrane helix</keyword>
<dbReference type="Pfam" id="PF00535">
    <property type="entry name" value="Glycos_transf_2"/>
    <property type="match status" value="1"/>
</dbReference>
<evidence type="ECO:0000313" key="3">
    <source>
        <dbReference type="EMBL" id="SMX55114.1"/>
    </source>
</evidence>
<dbReference type="GO" id="GO:0016740">
    <property type="term" value="F:transferase activity"/>
    <property type="evidence" value="ECO:0007669"/>
    <property type="project" value="UniProtKB-KW"/>
</dbReference>
<protein>
    <submittedName>
        <fullName evidence="3">Glycosyl transferase</fullName>
    </submittedName>
</protein>
<dbReference type="GO" id="GO:0005886">
    <property type="term" value="C:plasma membrane"/>
    <property type="evidence" value="ECO:0007669"/>
    <property type="project" value="TreeGrafter"/>
</dbReference>
<dbReference type="Gene3D" id="3.90.550.10">
    <property type="entry name" value="Spore Coat Polysaccharide Biosynthesis Protein SpsA, Chain A"/>
    <property type="match status" value="1"/>
</dbReference>
<keyword evidence="4" id="KW-1185">Reference proteome</keyword>